<sequence length="139" mass="15158">MAMEGGKEEGGKGVLGRSEWGKVTLGSVCVPSSKKGSALGGTVTLYFMYEPTKYTLSSLSGEEGCSLTKVLSCPVLPTYGCKRCPQCSTDLSHPVEPGYTGLSLSLGCQPWLLHSTIIQTRKKYHEQNNKSFFNVWLNW</sequence>
<accession>A0A9P5CSC4</accession>
<proteinExistence type="predicted"/>
<evidence type="ECO:0000313" key="2">
    <source>
        <dbReference type="Proteomes" id="UP000803844"/>
    </source>
</evidence>
<protein>
    <submittedName>
        <fullName evidence="1">Uncharacterized protein</fullName>
    </submittedName>
</protein>
<evidence type="ECO:0000313" key="1">
    <source>
        <dbReference type="EMBL" id="KAF3768005.1"/>
    </source>
</evidence>
<dbReference type="GeneID" id="63842445"/>
<comment type="caution">
    <text evidence="1">The sequence shown here is derived from an EMBL/GenBank/DDBJ whole genome shotgun (WGS) entry which is preliminary data.</text>
</comment>
<dbReference type="EMBL" id="MU032346">
    <property type="protein sequence ID" value="KAF3768005.1"/>
    <property type="molecule type" value="Genomic_DNA"/>
</dbReference>
<dbReference type="AlphaFoldDB" id="A0A9P5CSC4"/>
<gene>
    <name evidence="1" type="ORF">M406DRAFT_70105</name>
</gene>
<reference evidence="1" key="1">
    <citation type="journal article" date="2020" name="Phytopathology">
        <title>Genome sequence of the chestnut blight fungus Cryphonectria parasitica EP155: A fundamental resource for an archetypical invasive plant pathogen.</title>
        <authorList>
            <person name="Crouch J.A."/>
            <person name="Dawe A."/>
            <person name="Aerts A."/>
            <person name="Barry K."/>
            <person name="Churchill A.C.L."/>
            <person name="Grimwood J."/>
            <person name="Hillman B."/>
            <person name="Milgroom M.G."/>
            <person name="Pangilinan J."/>
            <person name="Smith M."/>
            <person name="Salamov A."/>
            <person name="Schmutz J."/>
            <person name="Yadav J."/>
            <person name="Grigoriev I.V."/>
            <person name="Nuss D."/>
        </authorList>
    </citation>
    <scope>NUCLEOTIDE SEQUENCE</scope>
    <source>
        <strain evidence="1">EP155</strain>
    </source>
</reference>
<dbReference type="Proteomes" id="UP000803844">
    <property type="component" value="Unassembled WGS sequence"/>
</dbReference>
<organism evidence="1 2">
    <name type="scientific">Cryphonectria parasitica (strain ATCC 38755 / EP155)</name>
    <dbReference type="NCBI Taxonomy" id="660469"/>
    <lineage>
        <taxon>Eukaryota</taxon>
        <taxon>Fungi</taxon>
        <taxon>Dikarya</taxon>
        <taxon>Ascomycota</taxon>
        <taxon>Pezizomycotina</taxon>
        <taxon>Sordariomycetes</taxon>
        <taxon>Sordariomycetidae</taxon>
        <taxon>Diaporthales</taxon>
        <taxon>Cryphonectriaceae</taxon>
        <taxon>Cryphonectria-Endothia species complex</taxon>
        <taxon>Cryphonectria</taxon>
    </lineage>
</organism>
<keyword evidence="2" id="KW-1185">Reference proteome</keyword>
<name>A0A9P5CSC4_CRYP1</name>
<dbReference type="RefSeq" id="XP_040778966.1">
    <property type="nucleotide sequence ID" value="XM_040925316.1"/>
</dbReference>